<comment type="cofactor">
    <cofactor evidence="5">
        <name>Ca(2+)</name>
        <dbReference type="ChEBI" id="CHEBI:29108"/>
    </cofactor>
    <text evidence="5">Binds 1 Ca(2+) ion per dimer.</text>
</comment>
<proteinExistence type="inferred from homology"/>
<dbReference type="OrthoDB" id="9759796at2"/>
<evidence type="ECO:0008006" key="8">
    <source>
        <dbReference type="Google" id="ProtNLM"/>
    </source>
</evidence>
<dbReference type="CDD" id="cd03747">
    <property type="entry name" value="Ntn_PGA_like"/>
    <property type="match status" value="1"/>
</dbReference>
<organism evidence="6 7">
    <name type="scientific">Termitidicoccus mucosus</name>
    <dbReference type="NCBI Taxonomy" id="1184151"/>
    <lineage>
        <taxon>Bacteria</taxon>
        <taxon>Pseudomonadati</taxon>
        <taxon>Verrucomicrobiota</taxon>
        <taxon>Opitutia</taxon>
        <taxon>Opitutales</taxon>
        <taxon>Opitutaceae</taxon>
        <taxon>Termitidicoccus</taxon>
    </lineage>
</organism>
<comment type="caution">
    <text evidence="6">The sequence shown here is derived from an EMBL/GenBank/DDBJ whole genome shotgun (WGS) entry which is preliminary data.</text>
</comment>
<evidence type="ECO:0000256" key="1">
    <source>
        <dbReference type="ARBA" id="ARBA00006586"/>
    </source>
</evidence>
<keyword evidence="3" id="KW-0865">Zymogen</keyword>
<dbReference type="InterPro" id="IPR014395">
    <property type="entry name" value="Pen/GL7ACA/AHL_acylase"/>
</dbReference>
<feature type="binding site" evidence="5">
    <location>
        <position position="381"/>
    </location>
    <ligand>
        <name>Ca(2+)</name>
        <dbReference type="ChEBI" id="CHEBI:29108"/>
    </ligand>
</feature>
<evidence type="ECO:0000313" key="7">
    <source>
        <dbReference type="Proteomes" id="UP000078486"/>
    </source>
</evidence>
<keyword evidence="5" id="KW-0106">Calcium</keyword>
<keyword evidence="7" id="KW-1185">Reference proteome</keyword>
<dbReference type="InterPro" id="IPR043146">
    <property type="entry name" value="Penicillin_amidase_N_B-knob"/>
</dbReference>
<dbReference type="EMBL" id="LRRQ01000156">
    <property type="protein sequence ID" value="OAM87831.1"/>
    <property type="molecule type" value="Genomic_DNA"/>
</dbReference>
<dbReference type="InterPro" id="IPR043147">
    <property type="entry name" value="Penicillin_amidase_A-knob"/>
</dbReference>
<dbReference type="InterPro" id="IPR029055">
    <property type="entry name" value="Ntn_hydrolases_N"/>
</dbReference>
<keyword evidence="2" id="KW-0378">Hydrolase</keyword>
<dbReference type="Gene3D" id="2.30.120.10">
    <property type="match status" value="1"/>
</dbReference>
<evidence type="ECO:0000256" key="2">
    <source>
        <dbReference type="ARBA" id="ARBA00022801"/>
    </source>
</evidence>
<feature type="active site" description="Nucleophile" evidence="4">
    <location>
        <position position="301"/>
    </location>
</feature>
<dbReference type="AlphaFoldDB" id="A0A178IDX6"/>
<comment type="similarity">
    <text evidence="1">Belongs to the peptidase S45 family.</text>
</comment>
<sequence>MPANVRRPRKRRALRNACIAAAILALFVAVFAAWLYSRAKASLPQLDGEAAVTGLQTAVAVERDALGVPTIRAANRADAARALGFLHAQDRFFQMDLLRRRPAGELAELFGKRAVEADKAMRIHRLRAHAREVYGALPAARRALIDAYAGGVNAGLAGLGARPPEYLLLRAQPAPWLPEDCVLVICAMAVDLQHPDARYELSLMTARDLLHERVVNFFAPLVAPNDAALDGTAAPLPAMPEARHLNLRRDRAGGGATQRSAGIAGMSLRSEPARDFPAPVFADRNVRAPVSPVRAPLPAGSNNMALSGTLTASGAAMLENDMHLALRVPNIWYRARMLWTAADGSPRDLAGVTLPGLPALVAGSNGRIAWGFTNSLADTSDIVVLTPVEVTPDYYSSGREIVRLEDHTEAIRVRGGGVVTFKFQTSEWGPVIGENYKKQRLSFKWVMREPGAIDLEVLGLEDAASVAEAVDIARRSGIPAQNFLVADSTGSIGWTICGRLPNRVGFDGRFPATWAYGDRRWDGLVPPEKVPAVVNPPGGRLSSANQRLFGGDTLALLGDGGIYTGLRGDRIQNLMTDIAGAATPGDLLAVALDDRAPHLDRWRGLLLGALDADAASETPHESRVMLGRALAREKWTARASVDSVSYTIVSRFREHVAARALSPIFARCRSRYPDFDCTLFNYEPGLWELLEKRPAHLLAPEYESWDELLFAAADDVSRDIKAAGFEPDTAKWGEFNTSRIHHPLGGVLFGLLGGWLNMPADPLPGDADVPRLQSPAHGASERFVVAPGRESEGIFHMPGGQSGHPLSPFYRAGHEDWVRGRATPFLPGPAVHLLTLRAEK</sequence>
<dbReference type="Gene3D" id="1.10.1400.10">
    <property type="match status" value="1"/>
</dbReference>
<dbReference type="InterPro" id="IPR023343">
    <property type="entry name" value="Penicillin_amidase_dom1"/>
</dbReference>
<feature type="binding site" evidence="5">
    <location>
        <position position="378"/>
    </location>
    <ligand>
        <name>Ca(2+)</name>
        <dbReference type="ChEBI" id="CHEBI:29108"/>
    </ligand>
</feature>
<dbReference type="PANTHER" id="PTHR34218">
    <property type="entry name" value="PEPTIDASE S45 PENICILLIN AMIDASE"/>
    <property type="match status" value="1"/>
</dbReference>
<keyword evidence="5" id="KW-0479">Metal-binding</keyword>
<dbReference type="STRING" id="1184151.AW736_20470"/>
<dbReference type="Gene3D" id="3.60.20.10">
    <property type="entry name" value="Glutamine Phosphoribosylpyrophosphate, subunit 1, domain 1"/>
    <property type="match status" value="1"/>
</dbReference>
<dbReference type="Pfam" id="PF01804">
    <property type="entry name" value="Penicil_amidase"/>
    <property type="match status" value="1"/>
</dbReference>
<dbReference type="PANTHER" id="PTHR34218:SF4">
    <property type="entry name" value="ACYL-HOMOSERINE LACTONE ACYLASE QUIP"/>
    <property type="match status" value="1"/>
</dbReference>
<reference evidence="6 7" key="1">
    <citation type="submission" date="2016-01" db="EMBL/GenBank/DDBJ databases">
        <title>High potential of lignocellulose degradation of a new Verrucomicrobia species.</title>
        <authorList>
            <person name="Wang Y."/>
            <person name="Shi Y."/>
            <person name="Qiu Z."/>
            <person name="Liu S."/>
            <person name="Yang H."/>
        </authorList>
    </citation>
    <scope>NUCLEOTIDE SEQUENCE [LARGE SCALE GENOMIC DNA]</scope>
    <source>
        <strain evidence="6 7">TSB47</strain>
    </source>
</reference>
<evidence type="ECO:0000313" key="6">
    <source>
        <dbReference type="EMBL" id="OAM87831.1"/>
    </source>
</evidence>
<dbReference type="Proteomes" id="UP000078486">
    <property type="component" value="Unassembled WGS sequence"/>
</dbReference>
<dbReference type="GO" id="GO:0016811">
    <property type="term" value="F:hydrolase activity, acting on carbon-nitrogen (but not peptide) bonds, in linear amides"/>
    <property type="evidence" value="ECO:0007669"/>
    <property type="project" value="InterPro"/>
</dbReference>
<dbReference type="GO" id="GO:0046872">
    <property type="term" value="F:metal ion binding"/>
    <property type="evidence" value="ECO:0007669"/>
    <property type="project" value="UniProtKB-KW"/>
</dbReference>
<dbReference type="RefSeq" id="WP_068772165.1">
    <property type="nucleotide sequence ID" value="NZ_CP109796.1"/>
</dbReference>
<accession>A0A178IDX6</accession>
<protein>
    <recommendedName>
        <fullName evidence="8">Penicillin amidase</fullName>
    </recommendedName>
</protein>
<evidence type="ECO:0000256" key="4">
    <source>
        <dbReference type="PIRSR" id="PIRSR001227-1"/>
    </source>
</evidence>
<dbReference type="PIRSF" id="PIRSF001227">
    <property type="entry name" value="Pen_acylase"/>
    <property type="match status" value="1"/>
</dbReference>
<evidence type="ECO:0000256" key="5">
    <source>
        <dbReference type="PIRSR" id="PIRSR001227-2"/>
    </source>
</evidence>
<dbReference type="InterPro" id="IPR002692">
    <property type="entry name" value="S45"/>
</dbReference>
<gene>
    <name evidence="6" type="ORF">AW736_20470</name>
</gene>
<feature type="binding site" evidence="5">
    <location>
        <position position="200"/>
    </location>
    <ligand>
        <name>Ca(2+)</name>
        <dbReference type="ChEBI" id="CHEBI:29108"/>
    </ligand>
</feature>
<name>A0A178IDX6_9BACT</name>
<dbReference type="Gene3D" id="1.10.439.10">
    <property type="entry name" value="Penicillin Amidohydrolase, domain 1"/>
    <property type="match status" value="1"/>
</dbReference>
<evidence type="ECO:0000256" key="3">
    <source>
        <dbReference type="ARBA" id="ARBA00023145"/>
    </source>
</evidence>
<dbReference type="GO" id="GO:0017000">
    <property type="term" value="P:antibiotic biosynthetic process"/>
    <property type="evidence" value="ECO:0007669"/>
    <property type="project" value="InterPro"/>
</dbReference>
<dbReference type="SUPFAM" id="SSF56235">
    <property type="entry name" value="N-terminal nucleophile aminohydrolases (Ntn hydrolases)"/>
    <property type="match status" value="1"/>
</dbReference>